<proteinExistence type="predicted"/>
<feature type="transmembrane region" description="Helical" evidence="2">
    <location>
        <begin position="114"/>
        <end position="135"/>
    </location>
</feature>
<dbReference type="RefSeq" id="WP_091123513.1">
    <property type="nucleotide sequence ID" value="NZ_FOLB01000007.1"/>
</dbReference>
<keyword evidence="4" id="KW-1185">Reference proteome</keyword>
<feature type="transmembrane region" description="Helical" evidence="2">
    <location>
        <begin position="83"/>
        <end position="108"/>
    </location>
</feature>
<reference evidence="3 4" key="1">
    <citation type="submission" date="2016-10" db="EMBL/GenBank/DDBJ databases">
        <authorList>
            <person name="de Groot N.N."/>
        </authorList>
    </citation>
    <scope>NUCLEOTIDE SEQUENCE [LARGE SCALE GENOMIC DNA]</scope>
    <source>
        <strain evidence="3 4">CGMCC 1.7056</strain>
    </source>
</reference>
<dbReference type="Proteomes" id="UP000198832">
    <property type="component" value="Unassembled WGS sequence"/>
</dbReference>
<sequence>MLDDPADPPIDRASAPPVVSATPGPGSERIPDVRRAHDPTVRDFARRVEERAGLAAYRHGTRRVVHTLGELAEVRDVRRHANVWVPLATFAVTAVCAVLVALLTTTLAEPGHGWATELAAGIVTIAVVVGGFAVLTRAQDHFEERGPRGRLVRADLADAYETIRDGTAVLVRLGVPPSALAMVADLLPRADRMLGLLVEHEARGGDVRRHAAYGALIRMGAQVTVLTDMAEERMGQRSGMRRDRPLPAPPRVEPTPAERALSTLEVIADLIEMLGPDVPRHRGRNGVS</sequence>
<feature type="compositionally biased region" description="Basic and acidic residues" evidence="1">
    <location>
        <begin position="234"/>
        <end position="245"/>
    </location>
</feature>
<keyword evidence="2" id="KW-1133">Transmembrane helix</keyword>
<dbReference type="EMBL" id="FOLB01000007">
    <property type="protein sequence ID" value="SFC49435.1"/>
    <property type="molecule type" value="Genomic_DNA"/>
</dbReference>
<protein>
    <submittedName>
        <fullName evidence="3">Uncharacterized protein</fullName>
    </submittedName>
</protein>
<gene>
    <name evidence="3" type="ORF">SAMN04487968_10763</name>
</gene>
<feature type="region of interest" description="Disordered" evidence="1">
    <location>
        <begin position="1"/>
        <end position="36"/>
    </location>
</feature>
<keyword evidence="2" id="KW-0472">Membrane</keyword>
<dbReference type="AlphaFoldDB" id="A0A1I1JM35"/>
<organism evidence="3 4">
    <name type="scientific">Nocardioides terrae</name>
    <dbReference type="NCBI Taxonomy" id="574651"/>
    <lineage>
        <taxon>Bacteria</taxon>
        <taxon>Bacillati</taxon>
        <taxon>Actinomycetota</taxon>
        <taxon>Actinomycetes</taxon>
        <taxon>Propionibacteriales</taxon>
        <taxon>Nocardioidaceae</taxon>
        <taxon>Nocardioides</taxon>
    </lineage>
</organism>
<dbReference type="STRING" id="574651.SAMN04487968_10763"/>
<evidence type="ECO:0000313" key="3">
    <source>
        <dbReference type="EMBL" id="SFC49435.1"/>
    </source>
</evidence>
<feature type="region of interest" description="Disordered" evidence="1">
    <location>
        <begin position="234"/>
        <end position="255"/>
    </location>
</feature>
<keyword evidence="2" id="KW-0812">Transmembrane</keyword>
<name>A0A1I1JM35_9ACTN</name>
<evidence type="ECO:0000256" key="1">
    <source>
        <dbReference type="SAM" id="MobiDB-lite"/>
    </source>
</evidence>
<accession>A0A1I1JM35</accession>
<evidence type="ECO:0000313" key="4">
    <source>
        <dbReference type="Proteomes" id="UP000198832"/>
    </source>
</evidence>
<evidence type="ECO:0000256" key="2">
    <source>
        <dbReference type="SAM" id="Phobius"/>
    </source>
</evidence>